<evidence type="ECO:0000256" key="1">
    <source>
        <dbReference type="ARBA" id="ARBA00006079"/>
    </source>
</evidence>
<feature type="domain" description="BZIP" evidence="7">
    <location>
        <begin position="139"/>
        <end position="191"/>
    </location>
</feature>
<dbReference type="PANTHER" id="PTHR15284">
    <property type="entry name" value="NUCLEAR FACTOR INTERLEUKIN-3-REGULATED PROTEIN"/>
    <property type="match status" value="1"/>
</dbReference>
<evidence type="ECO:0000256" key="5">
    <source>
        <dbReference type="ARBA" id="ARBA00023242"/>
    </source>
</evidence>
<dbReference type="Pfam" id="PF07716">
    <property type="entry name" value="bZIP_2"/>
    <property type="match status" value="2"/>
</dbReference>
<feature type="domain" description="BZIP" evidence="7">
    <location>
        <begin position="499"/>
        <end position="562"/>
    </location>
</feature>
<dbReference type="PROSITE" id="PS50217">
    <property type="entry name" value="BZIP"/>
    <property type="match status" value="2"/>
</dbReference>
<keyword evidence="5" id="KW-0539">Nucleus</keyword>
<dbReference type="PROSITE" id="PS00036">
    <property type="entry name" value="BZIP_BASIC"/>
    <property type="match status" value="1"/>
</dbReference>
<gene>
    <name evidence="8" type="ORF">ACJMK2_041931</name>
</gene>
<sequence length="590" mass="67058">MLLDAYSIKQTYYSTETESDILNKRRNTDETCVGRKTSTHCSTMITDCGLPPTNDSFGSYTSGKQASFMMDQARYSSNSYHSDPASDRKSQSCTIPTCIVAPTANDHRLDDDMDERDLSPSSFIPSRKQREFIPENRKDDHYWEKRRKNNEAARKSREKRRIHDMALENRIMDLTRDNCRLRNELLELKKRFGLPLNGSIINSEDDESSNQADTSYQESLPPSTPKAVAMTTANITQEILINHQQQQQQQAAAQAMLNPSERLPRPYQNIYSGSAKRAYHASSLNSPEPFTHTPEIDPKHVRRDDVEAIHSRSLAPDQNHYNKNMEQVRYGSPRILSDPTKSRFHQSDFGREFSSNYWANTTDITSSDSNDEFDQVQEEPLSLVKKPSAAPDNSGSDISNSSTSSDIHQDPVLPSGTALPHKLRHKIPQEFNPLVYGPSQAVPQVYISGLTQLSELALAQSPAMTMLTDDGSRGPMDGSDSSSNSGNSSRVSNMRAMYDPKYAERRRKNNEAARKCRENRRTLTKLREAKSEYLESENGNLREEIENLQEEMKQLREMLERKQLSEHVIKKEQEDICEKPLSSKSADEKN</sequence>
<keyword evidence="2" id="KW-0805">Transcription regulation</keyword>
<evidence type="ECO:0000256" key="4">
    <source>
        <dbReference type="ARBA" id="ARBA00023163"/>
    </source>
</evidence>
<accession>A0ABD3W7L4</accession>
<reference evidence="8 9" key="1">
    <citation type="submission" date="2024-11" db="EMBL/GenBank/DDBJ databases">
        <title>Chromosome-level genome assembly of the freshwater bivalve Anodonta woodiana.</title>
        <authorList>
            <person name="Chen X."/>
        </authorList>
    </citation>
    <scope>NUCLEOTIDE SEQUENCE [LARGE SCALE GENOMIC DNA]</scope>
    <source>
        <strain evidence="8">MN2024</strain>
        <tissue evidence="8">Gills</tissue>
    </source>
</reference>
<dbReference type="GO" id="GO:0003677">
    <property type="term" value="F:DNA binding"/>
    <property type="evidence" value="ECO:0007669"/>
    <property type="project" value="UniProtKB-KW"/>
</dbReference>
<dbReference type="AlphaFoldDB" id="A0ABD3W7L4"/>
<keyword evidence="3" id="KW-0238">DNA-binding</keyword>
<evidence type="ECO:0000259" key="7">
    <source>
        <dbReference type="PROSITE" id="PS50217"/>
    </source>
</evidence>
<feature type="compositionally biased region" description="Polar residues" evidence="6">
    <location>
        <begin position="209"/>
        <end position="221"/>
    </location>
</feature>
<feature type="region of interest" description="Disordered" evidence="6">
    <location>
        <begin position="366"/>
        <end position="419"/>
    </location>
</feature>
<dbReference type="EMBL" id="JBJQND010000008">
    <property type="protein sequence ID" value="KAL3869223.1"/>
    <property type="molecule type" value="Genomic_DNA"/>
</dbReference>
<protein>
    <recommendedName>
        <fullName evidence="7">BZIP domain-containing protein</fullName>
    </recommendedName>
</protein>
<dbReference type="CDD" id="cd14695">
    <property type="entry name" value="bZIP_HLF"/>
    <property type="match status" value="1"/>
</dbReference>
<feature type="region of interest" description="Disordered" evidence="6">
    <location>
        <begin position="280"/>
        <end position="300"/>
    </location>
</feature>
<dbReference type="SMART" id="SM00338">
    <property type="entry name" value="BRLZ"/>
    <property type="match status" value="2"/>
</dbReference>
<feature type="compositionally biased region" description="Basic and acidic residues" evidence="6">
    <location>
        <begin position="509"/>
        <end position="519"/>
    </location>
</feature>
<dbReference type="Gene3D" id="1.20.5.170">
    <property type="match status" value="2"/>
</dbReference>
<dbReference type="CDD" id="cd14694">
    <property type="entry name" value="bZIP_NFIL3"/>
    <property type="match status" value="1"/>
</dbReference>
<dbReference type="PANTHER" id="PTHR15284:SF0">
    <property type="entry name" value="GH23983P"/>
    <property type="match status" value="1"/>
</dbReference>
<evidence type="ECO:0000256" key="3">
    <source>
        <dbReference type="ARBA" id="ARBA00023125"/>
    </source>
</evidence>
<dbReference type="FunFam" id="1.20.5.170:FF:000025">
    <property type="entry name" value="nuclear factor interleukin-3-regulated protein-like"/>
    <property type="match status" value="1"/>
</dbReference>
<feature type="compositionally biased region" description="Low complexity" evidence="6">
    <location>
        <begin position="477"/>
        <end position="489"/>
    </location>
</feature>
<organism evidence="8 9">
    <name type="scientific">Sinanodonta woodiana</name>
    <name type="common">Chinese pond mussel</name>
    <name type="synonym">Anodonta woodiana</name>
    <dbReference type="NCBI Taxonomy" id="1069815"/>
    <lineage>
        <taxon>Eukaryota</taxon>
        <taxon>Metazoa</taxon>
        <taxon>Spiralia</taxon>
        <taxon>Lophotrochozoa</taxon>
        <taxon>Mollusca</taxon>
        <taxon>Bivalvia</taxon>
        <taxon>Autobranchia</taxon>
        <taxon>Heteroconchia</taxon>
        <taxon>Palaeoheterodonta</taxon>
        <taxon>Unionida</taxon>
        <taxon>Unionoidea</taxon>
        <taxon>Unionidae</taxon>
        <taxon>Unioninae</taxon>
        <taxon>Sinanodonta</taxon>
    </lineage>
</organism>
<keyword evidence="4" id="KW-0804">Transcription</keyword>
<dbReference type="InterPro" id="IPR047106">
    <property type="entry name" value="NFIL3-like_bZIP"/>
</dbReference>
<comment type="caution">
    <text evidence="8">The sequence shown here is derived from an EMBL/GenBank/DDBJ whole genome shotgun (WGS) entry which is preliminary data.</text>
</comment>
<feature type="region of interest" description="Disordered" evidence="6">
    <location>
        <begin position="466"/>
        <end position="519"/>
    </location>
</feature>
<name>A0ABD3W7L4_SINWO</name>
<keyword evidence="9" id="KW-1185">Reference proteome</keyword>
<dbReference type="Proteomes" id="UP001634394">
    <property type="component" value="Unassembled WGS sequence"/>
</dbReference>
<dbReference type="InterPro" id="IPR004827">
    <property type="entry name" value="bZIP"/>
</dbReference>
<evidence type="ECO:0000256" key="6">
    <source>
        <dbReference type="SAM" id="MobiDB-lite"/>
    </source>
</evidence>
<dbReference type="SUPFAM" id="SSF57959">
    <property type="entry name" value="Leucine zipper domain"/>
    <property type="match status" value="2"/>
</dbReference>
<dbReference type="InterPro" id="IPR046347">
    <property type="entry name" value="bZIP_sf"/>
</dbReference>
<evidence type="ECO:0000256" key="2">
    <source>
        <dbReference type="ARBA" id="ARBA00023015"/>
    </source>
</evidence>
<proteinExistence type="inferred from homology"/>
<evidence type="ECO:0000313" key="9">
    <source>
        <dbReference type="Proteomes" id="UP001634394"/>
    </source>
</evidence>
<feature type="region of interest" description="Disordered" evidence="6">
    <location>
        <begin position="197"/>
        <end position="225"/>
    </location>
</feature>
<evidence type="ECO:0000313" key="8">
    <source>
        <dbReference type="EMBL" id="KAL3869223.1"/>
    </source>
</evidence>
<feature type="compositionally biased region" description="Low complexity" evidence="6">
    <location>
        <begin position="392"/>
        <end position="406"/>
    </location>
</feature>
<comment type="similarity">
    <text evidence="1">Belongs to the bZIP family. NFIL3 subfamily.</text>
</comment>
<dbReference type="InterPro" id="IPR047229">
    <property type="entry name" value="NFIL3-like"/>
</dbReference>